<proteinExistence type="predicted"/>
<dbReference type="SUPFAM" id="SSF56935">
    <property type="entry name" value="Porins"/>
    <property type="match status" value="1"/>
</dbReference>
<dbReference type="Gene3D" id="2.40.160.20">
    <property type="match status" value="1"/>
</dbReference>
<keyword evidence="1" id="KW-0732">Signal</keyword>
<reference evidence="3" key="1">
    <citation type="submission" date="2016-10" db="EMBL/GenBank/DDBJ databases">
        <authorList>
            <person name="de Groot N.N."/>
        </authorList>
    </citation>
    <scope>NUCLEOTIDE SEQUENCE</scope>
</reference>
<evidence type="ECO:0000256" key="1">
    <source>
        <dbReference type="ARBA" id="ARBA00022729"/>
    </source>
</evidence>
<accession>A0A1W1BM01</accession>
<dbReference type="AlphaFoldDB" id="A0A1W1BM01"/>
<feature type="domain" description="Outer membrane protein beta-barrel" evidence="2">
    <location>
        <begin position="33"/>
        <end position="164"/>
    </location>
</feature>
<protein>
    <recommendedName>
        <fullName evidence="2">Outer membrane protein beta-barrel domain-containing protein</fullName>
    </recommendedName>
</protein>
<gene>
    <name evidence="3" type="ORF">MNB_SV-13-1952</name>
</gene>
<sequence length="169" mass="18391">MKKILTTLALLTTLSLGNEYPMEFGLGYAPGDDSGDSITGFASISMVGGLGTRFEYSKNINEGSLFSVEEVSRYALFAVYTVPLTESVSLTPKMGLVKNDAEIQVGDVVNSVTGESTEFTYGLEVNYSYNDNMAFYVGYTDYGNSFDFDNFDTTYMDSANVTFGIKVGI</sequence>
<dbReference type="EMBL" id="FPHM01000019">
    <property type="protein sequence ID" value="SFV54568.1"/>
    <property type="molecule type" value="Genomic_DNA"/>
</dbReference>
<dbReference type="Pfam" id="PF13505">
    <property type="entry name" value="OMP_b-brl"/>
    <property type="match status" value="1"/>
</dbReference>
<evidence type="ECO:0000259" key="2">
    <source>
        <dbReference type="Pfam" id="PF13505"/>
    </source>
</evidence>
<evidence type="ECO:0000313" key="3">
    <source>
        <dbReference type="EMBL" id="SFV54568.1"/>
    </source>
</evidence>
<dbReference type="InterPro" id="IPR027385">
    <property type="entry name" value="Beta-barrel_OMP"/>
</dbReference>
<name>A0A1W1BM01_9ZZZZ</name>
<organism evidence="3">
    <name type="scientific">hydrothermal vent metagenome</name>
    <dbReference type="NCBI Taxonomy" id="652676"/>
    <lineage>
        <taxon>unclassified sequences</taxon>
        <taxon>metagenomes</taxon>
        <taxon>ecological metagenomes</taxon>
    </lineage>
</organism>